<evidence type="ECO:0000256" key="10">
    <source>
        <dbReference type="ARBA" id="ARBA00023136"/>
    </source>
</evidence>
<feature type="transmembrane region" description="Helical" evidence="13">
    <location>
        <begin position="409"/>
        <end position="427"/>
    </location>
</feature>
<evidence type="ECO:0000256" key="2">
    <source>
        <dbReference type="ARBA" id="ARBA00012816"/>
    </source>
</evidence>
<dbReference type="GO" id="GO:0004816">
    <property type="term" value="F:asparagine-tRNA ligase activity"/>
    <property type="evidence" value="ECO:0007669"/>
    <property type="project" value="UniProtKB-EC"/>
</dbReference>
<evidence type="ECO:0000256" key="6">
    <source>
        <dbReference type="ARBA" id="ARBA00022741"/>
    </source>
</evidence>
<dbReference type="GO" id="GO:0006865">
    <property type="term" value="P:amino acid transport"/>
    <property type="evidence" value="ECO:0007669"/>
    <property type="project" value="InterPro"/>
</dbReference>
<dbReference type="GO" id="GO:0022857">
    <property type="term" value="F:transmembrane transporter activity"/>
    <property type="evidence" value="ECO:0007669"/>
    <property type="project" value="InterPro"/>
</dbReference>
<feature type="transmembrane region" description="Helical" evidence="13">
    <location>
        <begin position="69"/>
        <end position="91"/>
    </location>
</feature>
<dbReference type="InterPro" id="IPR012340">
    <property type="entry name" value="NA-bd_OB-fold"/>
</dbReference>
<dbReference type="Gene3D" id="2.40.50.140">
    <property type="entry name" value="Nucleic acid-binding proteins"/>
    <property type="match status" value="1"/>
</dbReference>
<feature type="transmembrane region" description="Helical" evidence="13">
    <location>
        <begin position="476"/>
        <end position="493"/>
    </location>
</feature>
<evidence type="ECO:0000256" key="13">
    <source>
        <dbReference type="SAM" id="Phobius"/>
    </source>
</evidence>
<dbReference type="PRINTS" id="PR01042">
    <property type="entry name" value="TRNASYNTHASP"/>
</dbReference>
<gene>
    <name evidence="15" type="ORF">PISL3812_02685</name>
</gene>
<dbReference type="SUPFAM" id="SSF55681">
    <property type="entry name" value="Class II aaRS and biotin synthetases"/>
    <property type="match status" value="1"/>
</dbReference>
<accession>A0A0U1LQK1</accession>
<keyword evidence="9 13" id="KW-1133">Transmembrane helix</keyword>
<dbReference type="GO" id="GO:0003676">
    <property type="term" value="F:nucleic acid binding"/>
    <property type="evidence" value="ECO:0007669"/>
    <property type="project" value="InterPro"/>
</dbReference>
<keyword evidence="10 13" id="KW-0472">Membrane</keyword>
<evidence type="ECO:0000256" key="11">
    <source>
        <dbReference type="ARBA" id="ARBA00023146"/>
    </source>
</evidence>
<evidence type="ECO:0000313" key="16">
    <source>
        <dbReference type="Proteomes" id="UP000054383"/>
    </source>
</evidence>
<dbReference type="InterPro" id="IPR006195">
    <property type="entry name" value="aa-tRNA-synth_II"/>
</dbReference>
<dbReference type="EMBL" id="CVMT01000002">
    <property type="protein sequence ID" value="CRG85646.1"/>
    <property type="molecule type" value="Genomic_DNA"/>
</dbReference>
<dbReference type="InterPro" id="IPR002312">
    <property type="entry name" value="Asp/Asn-tRNA-synth_IIb"/>
</dbReference>
<dbReference type="Pfam" id="PF01336">
    <property type="entry name" value="tRNA_anti-codon"/>
    <property type="match status" value="1"/>
</dbReference>
<dbReference type="NCBIfam" id="TIGR00457">
    <property type="entry name" value="asnS"/>
    <property type="match status" value="1"/>
</dbReference>
<dbReference type="Pfam" id="PF00152">
    <property type="entry name" value="tRNA-synt_2"/>
    <property type="match status" value="1"/>
</dbReference>
<reference evidence="15 16" key="1">
    <citation type="submission" date="2015-04" db="EMBL/GenBank/DDBJ databases">
        <authorList>
            <person name="Syromyatnikov M.Y."/>
            <person name="Popov V.N."/>
        </authorList>
    </citation>
    <scope>NUCLEOTIDE SEQUENCE [LARGE SCALE GENOMIC DNA]</scope>
    <source>
        <strain evidence="15">WF-38-12</strain>
    </source>
</reference>
<keyword evidence="11" id="KW-0030">Aminoacyl-tRNA synthetase</keyword>
<organism evidence="15 16">
    <name type="scientific">Talaromyces islandicus</name>
    <name type="common">Penicillium islandicum</name>
    <dbReference type="NCBI Taxonomy" id="28573"/>
    <lineage>
        <taxon>Eukaryota</taxon>
        <taxon>Fungi</taxon>
        <taxon>Dikarya</taxon>
        <taxon>Ascomycota</taxon>
        <taxon>Pezizomycotina</taxon>
        <taxon>Eurotiomycetes</taxon>
        <taxon>Eurotiomycetidae</taxon>
        <taxon>Eurotiales</taxon>
        <taxon>Trichocomaceae</taxon>
        <taxon>Talaromyces</taxon>
        <taxon>Talaromyces sect. Islandici</taxon>
    </lineage>
</organism>
<dbReference type="InterPro" id="IPR045864">
    <property type="entry name" value="aa-tRNA-synth_II/BPL/LPL"/>
</dbReference>
<evidence type="ECO:0000259" key="14">
    <source>
        <dbReference type="PROSITE" id="PS50862"/>
    </source>
</evidence>
<evidence type="ECO:0000256" key="8">
    <source>
        <dbReference type="ARBA" id="ARBA00022917"/>
    </source>
</evidence>
<evidence type="ECO:0000256" key="9">
    <source>
        <dbReference type="ARBA" id="ARBA00022989"/>
    </source>
</evidence>
<dbReference type="GO" id="GO:0005524">
    <property type="term" value="F:ATP binding"/>
    <property type="evidence" value="ECO:0007669"/>
    <property type="project" value="UniProtKB-KW"/>
</dbReference>
<dbReference type="PROSITE" id="PS50862">
    <property type="entry name" value="AA_TRNA_LIGASE_II"/>
    <property type="match status" value="1"/>
</dbReference>
<dbReference type="AlphaFoldDB" id="A0A0U1LQK1"/>
<dbReference type="InterPro" id="IPR004522">
    <property type="entry name" value="Asn-tRNA-ligase"/>
</dbReference>
<dbReference type="EC" id="6.1.1.22" evidence="2"/>
<keyword evidence="6" id="KW-0547">Nucleotide-binding</keyword>
<feature type="transmembrane region" description="Helical" evidence="13">
    <location>
        <begin position="221"/>
        <end position="243"/>
    </location>
</feature>
<sequence length="1056" mass="115885">MGLKLSKQVPTGCAPSPTSDQVKPPVIDSTPVQPSSPDMATIHDDDERLLARIGYKQELRREFSKWSTVSYAISILGVLGSVPATFSSPLAAGGPATAVWCWFIGSCMAMCIGSSVAELVSAYPTAGGMYFVTKHVVPKEQVAIFAWIQGWCNLLGQTAGVSSVTYTVSQMLLACASMNSTYQDGQYSYSPTAAQTVFVSIGLLCIMGVICSLTTKSLHRIVFWFAPINILATIGICTAILVLTPEKQSAEWVFTHVTDGSGWGSKVFSFLLGFLSVAWTMTDYDGTTHMSEETHDAAIQGPIAIRSAVLVSGVFGWILTVSMCFCINDLDSILKSPTGMPAAQIFLNAGGRTGGTIMWFFVILVQFFTGCSAMLADTRMAYAFARDEALPFSKLLANVNEYTHTPVNAVWFVVVFSSALNLIAIGSTETATAIFNVTAPALDVSYISVILAHMIYRHRVKFIEGPFTLGRWGTPINLVSVTWVIFISTVLFFPPTKPVTAANMNYAICVAAFIAIFSLSWWWLTARDKYTGPRTKEMIESVPEEDYDDLFSDGQASLDEKEEGRSSFENEQVQVKGHVRSVRKQKRVAFAEITDGSTAQSLQAILKPDQAASLSTGAAIEVSGTWKACPPGKEQKHELQATAVRLVGEADPETYPIQKKYHSPDFLRQIPHLRLRTPFQSLLARFRSECIYQLGQTFRSHPHGHFVQVQPPLITSSDCEGAGETFTVVPQSTSSASVKDADHFFRSPKYLTVSSQLHLEAYAAELGNVWTLSPTFRAEKSDTPRHLSEFYMLEAEVNFASNVDTLTDLVEYLIRDLTRRVHDTPAGQEVLSAKRSGESGDDSAGSDEGLRKRWDALLSESSWPRVTYTRVIEMLEDAVANRGASFTFPPVWSDGLQLEHEKYIVDHLFGGVPVFVTDYPKKVKPFYMAPSETSAGSGKPTVACFDLLLPEISEVVGGSLREHRLPELIQNMREHGLIKNAPSDEQAEKAAESKYPSLLPGEDLGHLQWYADLRRWGGAPHGGFGLGFDRLIGYLAGVSSLRDVVPFPRYFGRADC</sequence>
<dbReference type="Proteomes" id="UP000054383">
    <property type="component" value="Unassembled WGS sequence"/>
</dbReference>
<dbReference type="Gene3D" id="3.30.930.10">
    <property type="entry name" value="Bira Bifunctional Protein, Domain 2"/>
    <property type="match status" value="1"/>
</dbReference>
<keyword evidence="3" id="KW-0813">Transport</keyword>
<proteinExistence type="predicted"/>
<dbReference type="InterPro" id="IPR002293">
    <property type="entry name" value="AA/rel_permease1"/>
</dbReference>
<feature type="transmembrane region" description="Helical" evidence="13">
    <location>
        <begin position="303"/>
        <end position="330"/>
    </location>
</feature>
<dbReference type="Pfam" id="PF13520">
    <property type="entry name" value="AA_permease_2"/>
    <property type="match status" value="1"/>
</dbReference>
<evidence type="ECO:0000256" key="5">
    <source>
        <dbReference type="ARBA" id="ARBA00022692"/>
    </source>
</evidence>
<dbReference type="OrthoDB" id="10054429at2759"/>
<dbReference type="GO" id="GO:0016020">
    <property type="term" value="C:membrane"/>
    <property type="evidence" value="ECO:0007669"/>
    <property type="project" value="UniProtKB-SubCell"/>
</dbReference>
<dbReference type="SUPFAM" id="SSF50249">
    <property type="entry name" value="Nucleic acid-binding proteins"/>
    <property type="match status" value="1"/>
</dbReference>
<dbReference type="STRING" id="28573.A0A0U1LQK1"/>
<evidence type="ECO:0000256" key="7">
    <source>
        <dbReference type="ARBA" id="ARBA00022840"/>
    </source>
</evidence>
<keyword evidence="4" id="KW-0436">Ligase</keyword>
<evidence type="ECO:0000313" key="15">
    <source>
        <dbReference type="EMBL" id="CRG85646.1"/>
    </source>
</evidence>
<dbReference type="PANTHER" id="PTHR45649:SF10">
    <property type="entry name" value="AMINO ACID TRANSPORTER (EUROFUNG)"/>
    <property type="match status" value="1"/>
</dbReference>
<dbReference type="PROSITE" id="PS00218">
    <property type="entry name" value="AMINO_ACID_PERMEASE_1"/>
    <property type="match status" value="1"/>
</dbReference>
<dbReference type="InterPro" id="IPR004840">
    <property type="entry name" value="Amino_acid_permease_CS"/>
</dbReference>
<keyword evidence="5 13" id="KW-0812">Transmembrane</keyword>
<dbReference type="GO" id="GO:0006421">
    <property type="term" value="P:asparaginyl-tRNA aminoacylation"/>
    <property type="evidence" value="ECO:0007669"/>
    <property type="project" value="InterPro"/>
</dbReference>
<evidence type="ECO:0000256" key="12">
    <source>
        <dbReference type="SAM" id="MobiDB-lite"/>
    </source>
</evidence>
<evidence type="ECO:0000256" key="1">
    <source>
        <dbReference type="ARBA" id="ARBA00004141"/>
    </source>
</evidence>
<feature type="transmembrane region" description="Helical" evidence="13">
    <location>
        <begin position="357"/>
        <end position="376"/>
    </location>
</feature>
<feature type="transmembrane region" description="Helical" evidence="13">
    <location>
        <begin position="193"/>
        <end position="214"/>
    </location>
</feature>
<comment type="subcellular location">
    <subcellularLocation>
        <location evidence="1">Membrane</location>
        <topology evidence="1">Multi-pass membrane protein</topology>
    </subcellularLocation>
</comment>
<dbReference type="InterPro" id="IPR004364">
    <property type="entry name" value="Aa-tRNA-synt_II"/>
</dbReference>
<evidence type="ECO:0000256" key="3">
    <source>
        <dbReference type="ARBA" id="ARBA00022448"/>
    </source>
</evidence>
<feature type="domain" description="Aminoacyl-transfer RNA synthetases class-II family profile" evidence="14">
    <location>
        <begin position="696"/>
        <end position="1046"/>
    </location>
</feature>
<feature type="transmembrane region" description="Helical" evidence="13">
    <location>
        <begin position="433"/>
        <end position="456"/>
    </location>
</feature>
<protein>
    <recommendedName>
        <fullName evidence="2">asparagine--tRNA ligase</fullName>
        <ecNumber evidence="2">6.1.1.22</ecNumber>
    </recommendedName>
</protein>
<keyword evidence="16" id="KW-1185">Reference proteome</keyword>
<feature type="transmembrane region" description="Helical" evidence="13">
    <location>
        <begin position="97"/>
        <end position="123"/>
    </location>
</feature>
<dbReference type="CDD" id="cd04318">
    <property type="entry name" value="EcAsnRS_like_N"/>
    <property type="match status" value="1"/>
</dbReference>
<dbReference type="PANTHER" id="PTHR45649">
    <property type="entry name" value="AMINO-ACID PERMEASE BAT1"/>
    <property type="match status" value="1"/>
</dbReference>
<feature type="region of interest" description="Disordered" evidence="12">
    <location>
        <begin position="828"/>
        <end position="848"/>
    </location>
</feature>
<feature type="transmembrane region" description="Helical" evidence="13">
    <location>
        <begin position="505"/>
        <end position="524"/>
    </location>
</feature>
<dbReference type="InterPro" id="IPR004365">
    <property type="entry name" value="NA-bd_OB_tRNA"/>
</dbReference>
<keyword evidence="7" id="KW-0067">ATP-binding</keyword>
<evidence type="ECO:0000256" key="4">
    <source>
        <dbReference type="ARBA" id="ARBA00022598"/>
    </source>
</evidence>
<feature type="region of interest" description="Disordered" evidence="12">
    <location>
        <begin position="1"/>
        <end position="40"/>
    </location>
</feature>
<name>A0A0U1LQK1_TALIS</name>
<keyword evidence="8" id="KW-0648">Protein biosynthesis</keyword>
<dbReference type="Gene3D" id="1.20.1740.10">
    <property type="entry name" value="Amino acid/polyamine transporter I"/>
    <property type="match status" value="1"/>
</dbReference>